<dbReference type="GO" id="GO:0004984">
    <property type="term" value="F:olfactory receptor activity"/>
    <property type="evidence" value="ECO:0007669"/>
    <property type="project" value="InterPro"/>
</dbReference>
<dbReference type="PANTHER" id="PTHR21137:SF35">
    <property type="entry name" value="ODORANT RECEPTOR 19A-RELATED"/>
    <property type="match status" value="1"/>
</dbReference>
<protein>
    <submittedName>
        <fullName evidence="11">Uncharacterized protein</fullName>
    </submittedName>
</protein>
<feature type="transmembrane region" description="Helical" evidence="10">
    <location>
        <begin position="29"/>
        <end position="51"/>
    </location>
</feature>
<keyword evidence="6 10" id="KW-1133">Transmembrane helix</keyword>
<gene>
    <name evidence="11" type="ORF">EAG_14058</name>
</gene>
<keyword evidence="2" id="KW-1003">Cell membrane</keyword>
<dbReference type="GO" id="GO:0007165">
    <property type="term" value="P:signal transduction"/>
    <property type="evidence" value="ECO:0007669"/>
    <property type="project" value="UniProtKB-KW"/>
</dbReference>
<keyword evidence="8" id="KW-0675">Receptor</keyword>
<dbReference type="InParanoid" id="E2AF68"/>
<keyword evidence="7 10" id="KW-0472">Membrane</keyword>
<evidence type="ECO:0000256" key="1">
    <source>
        <dbReference type="ARBA" id="ARBA00004651"/>
    </source>
</evidence>
<evidence type="ECO:0000256" key="6">
    <source>
        <dbReference type="ARBA" id="ARBA00022989"/>
    </source>
</evidence>
<evidence type="ECO:0000256" key="4">
    <source>
        <dbReference type="ARBA" id="ARBA00022692"/>
    </source>
</evidence>
<dbReference type="Proteomes" id="UP000000311">
    <property type="component" value="Unassembled WGS sequence"/>
</dbReference>
<keyword evidence="3" id="KW-0716">Sensory transduction</keyword>
<name>E2AF68_CAMFO</name>
<evidence type="ECO:0000313" key="11">
    <source>
        <dbReference type="EMBL" id="EFN67934.1"/>
    </source>
</evidence>
<proteinExistence type="predicted"/>
<evidence type="ECO:0000256" key="5">
    <source>
        <dbReference type="ARBA" id="ARBA00022725"/>
    </source>
</evidence>
<dbReference type="GO" id="GO:0005549">
    <property type="term" value="F:odorant binding"/>
    <property type="evidence" value="ECO:0007669"/>
    <property type="project" value="InterPro"/>
</dbReference>
<feature type="transmembrane region" description="Helical" evidence="10">
    <location>
        <begin position="63"/>
        <end position="83"/>
    </location>
</feature>
<keyword evidence="9" id="KW-0807">Transducer</keyword>
<dbReference type="EMBL" id="GL439019">
    <property type="protein sequence ID" value="EFN67934.1"/>
    <property type="molecule type" value="Genomic_DNA"/>
</dbReference>
<evidence type="ECO:0000256" key="8">
    <source>
        <dbReference type="ARBA" id="ARBA00023170"/>
    </source>
</evidence>
<evidence type="ECO:0000256" key="10">
    <source>
        <dbReference type="SAM" id="Phobius"/>
    </source>
</evidence>
<accession>E2AF68</accession>
<organism evidence="12">
    <name type="scientific">Camponotus floridanus</name>
    <name type="common">Florida carpenter ant</name>
    <dbReference type="NCBI Taxonomy" id="104421"/>
    <lineage>
        <taxon>Eukaryota</taxon>
        <taxon>Metazoa</taxon>
        <taxon>Ecdysozoa</taxon>
        <taxon>Arthropoda</taxon>
        <taxon>Hexapoda</taxon>
        <taxon>Insecta</taxon>
        <taxon>Pterygota</taxon>
        <taxon>Neoptera</taxon>
        <taxon>Endopterygota</taxon>
        <taxon>Hymenoptera</taxon>
        <taxon>Apocrita</taxon>
        <taxon>Aculeata</taxon>
        <taxon>Formicoidea</taxon>
        <taxon>Formicidae</taxon>
        <taxon>Formicinae</taxon>
        <taxon>Camponotus</taxon>
    </lineage>
</organism>
<dbReference type="InterPro" id="IPR004117">
    <property type="entry name" value="7tm6_olfct_rcpt"/>
</dbReference>
<evidence type="ECO:0000256" key="2">
    <source>
        <dbReference type="ARBA" id="ARBA00022475"/>
    </source>
</evidence>
<comment type="subcellular location">
    <subcellularLocation>
        <location evidence="1">Cell membrane</location>
        <topology evidence="1">Multi-pass membrane protein</topology>
    </subcellularLocation>
</comment>
<dbReference type="Pfam" id="PF02949">
    <property type="entry name" value="7tm_6"/>
    <property type="match status" value="1"/>
</dbReference>
<evidence type="ECO:0000256" key="9">
    <source>
        <dbReference type="ARBA" id="ARBA00023224"/>
    </source>
</evidence>
<keyword evidence="4 10" id="KW-0812">Transmembrane</keyword>
<keyword evidence="5" id="KW-0552">Olfaction</keyword>
<dbReference type="PANTHER" id="PTHR21137">
    <property type="entry name" value="ODORANT RECEPTOR"/>
    <property type="match status" value="1"/>
</dbReference>
<reference evidence="11 12" key="1">
    <citation type="journal article" date="2010" name="Science">
        <title>Genomic comparison of the ants Camponotus floridanus and Harpegnathos saltator.</title>
        <authorList>
            <person name="Bonasio R."/>
            <person name="Zhang G."/>
            <person name="Ye C."/>
            <person name="Mutti N.S."/>
            <person name="Fang X."/>
            <person name="Qin N."/>
            <person name="Donahue G."/>
            <person name="Yang P."/>
            <person name="Li Q."/>
            <person name="Li C."/>
            <person name="Zhang P."/>
            <person name="Huang Z."/>
            <person name="Berger S.L."/>
            <person name="Reinberg D."/>
            <person name="Wang J."/>
            <person name="Liebig J."/>
        </authorList>
    </citation>
    <scope>NUCLEOTIDE SEQUENCE [LARGE SCALE GENOMIC DNA]</scope>
    <source>
        <strain evidence="12">C129</strain>
    </source>
</reference>
<keyword evidence="12" id="KW-1185">Reference proteome</keyword>
<feature type="non-terminal residue" evidence="11">
    <location>
        <position position="1"/>
    </location>
</feature>
<dbReference type="OrthoDB" id="8185860at2759"/>
<dbReference type="AlphaFoldDB" id="E2AF68"/>
<sequence>YDNFKKLIQRHIYLIGLIRKIIDVINYTLLLELLITSICLCTMGFQFLIAMKEKDTAKMGQSLMIQIVYLVSLTGYSFIGRYIKSQMEDIGYSIYQIAWYEFPMKLMRNLVFIFMQAEGPAMLQAGNFVVVNLSTLVNILKTSFSYLSVLRIML</sequence>
<dbReference type="GO" id="GO:0005886">
    <property type="term" value="C:plasma membrane"/>
    <property type="evidence" value="ECO:0007669"/>
    <property type="project" value="UniProtKB-SubCell"/>
</dbReference>
<feature type="non-terminal residue" evidence="11">
    <location>
        <position position="154"/>
    </location>
</feature>
<evidence type="ECO:0000313" key="12">
    <source>
        <dbReference type="Proteomes" id="UP000000311"/>
    </source>
</evidence>
<evidence type="ECO:0000256" key="3">
    <source>
        <dbReference type="ARBA" id="ARBA00022606"/>
    </source>
</evidence>
<evidence type="ECO:0000256" key="7">
    <source>
        <dbReference type="ARBA" id="ARBA00023136"/>
    </source>
</evidence>